<evidence type="ECO:0000313" key="2">
    <source>
        <dbReference type="EMBL" id="MBD8037129.1"/>
    </source>
</evidence>
<dbReference type="CDD" id="cd00093">
    <property type="entry name" value="HTH_XRE"/>
    <property type="match status" value="1"/>
</dbReference>
<dbReference type="InterPro" id="IPR001387">
    <property type="entry name" value="Cro/C1-type_HTH"/>
</dbReference>
<proteinExistence type="predicted"/>
<name>A0ABR8XYV6_9BACL</name>
<dbReference type="Pfam" id="PF01381">
    <property type="entry name" value="HTH_3"/>
    <property type="match status" value="1"/>
</dbReference>
<organism evidence="2 3">
    <name type="scientific">Solibacillus faecavium</name>
    <dbReference type="NCBI Taxonomy" id="2762221"/>
    <lineage>
        <taxon>Bacteria</taxon>
        <taxon>Bacillati</taxon>
        <taxon>Bacillota</taxon>
        <taxon>Bacilli</taxon>
        <taxon>Bacillales</taxon>
        <taxon>Caryophanaceae</taxon>
        <taxon>Solibacillus</taxon>
    </lineage>
</organism>
<keyword evidence="3" id="KW-1185">Reference proteome</keyword>
<dbReference type="Proteomes" id="UP000619101">
    <property type="component" value="Unassembled WGS sequence"/>
</dbReference>
<accession>A0ABR8XYV6</accession>
<protein>
    <submittedName>
        <fullName evidence="2">Helix-turn-helix transcriptional regulator</fullName>
    </submittedName>
</protein>
<reference evidence="2 3" key="1">
    <citation type="submission" date="2020-08" db="EMBL/GenBank/DDBJ databases">
        <title>A Genomic Blueprint of the Chicken Gut Microbiome.</title>
        <authorList>
            <person name="Gilroy R."/>
            <person name="Ravi A."/>
            <person name="Getino M."/>
            <person name="Pursley I."/>
            <person name="Horton D.L."/>
            <person name="Alikhan N.-F."/>
            <person name="Baker D."/>
            <person name="Gharbi K."/>
            <person name="Hall N."/>
            <person name="Watson M."/>
            <person name="Adriaenssens E.M."/>
            <person name="Foster-Nyarko E."/>
            <person name="Jarju S."/>
            <person name="Secka A."/>
            <person name="Antonio M."/>
            <person name="Oren A."/>
            <person name="Chaudhuri R."/>
            <person name="La Ragione R.M."/>
            <person name="Hildebrand F."/>
            <person name="Pallen M.J."/>
        </authorList>
    </citation>
    <scope>NUCLEOTIDE SEQUENCE [LARGE SCALE GENOMIC DNA]</scope>
    <source>
        <strain evidence="2 3">A46</strain>
    </source>
</reference>
<dbReference type="EMBL" id="JACSPZ010000004">
    <property type="protein sequence ID" value="MBD8037129.1"/>
    <property type="molecule type" value="Genomic_DNA"/>
</dbReference>
<gene>
    <name evidence="2" type="ORF">H9635_10260</name>
</gene>
<evidence type="ECO:0000313" key="3">
    <source>
        <dbReference type="Proteomes" id="UP000619101"/>
    </source>
</evidence>
<dbReference type="PROSITE" id="PS50943">
    <property type="entry name" value="HTH_CROC1"/>
    <property type="match status" value="1"/>
</dbReference>
<dbReference type="SUPFAM" id="SSF47413">
    <property type="entry name" value="lambda repressor-like DNA-binding domains"/>
    <property type="match status" value="1"/>
</dbReference>
<dbReference type="Gene3D" id="1.10.260.40">
    <property type="entry name" value="lambda repressor-like DNA-binding domains"/>
    <property type="match status" value="1"/>
</dbReference>
<feature type="domain" description="HTH cro/C1-type" evidence="1">
    <location>
        <begin position="13"/>
        <end position="48"/>
    </location>
</feature>
<dbReference type="SMART" id="SM00530">
    <property type="entry name" value="HTH_XRE"/>
    <property type="match status" value="1"/>
</dbReference>
<sequence>MTKQAVFLDSCVLRNYLKENHITEAEFAKKIGVAHSTVNRVLNGKRNPGGKFISGVLTEYRDLSFNEVFIFETDLPKGNKSA</sequence>
<dbReference type="RefSeq" id="WP_191700199.1">
    <property type="nucleotide sequence ID" value="NZ_JACSPZ010000004.1"/>
</dbReference>
<evidence type="ECO:0000259" key="1">
    <source>
        <dbReference type="PROSITE" id="PS50943"/>
    </source>
</evidence>
<comment type="caution">
    <text evidence="2">The sequence shown here is derived from an EMBL/GenBank/DDBJ whole genome shotgun (WGS) entry which is preliminary data.</text>
</comment>
<dbReference type="InterPro" id="IPR010982">
    <property type="entry name" value="Lambda_DNA-bd_dom_sf"/>
</dbReference>